<feature type="transmembrane region" description="Helical" evidence="8">
    <location>
        <begin position="240"/>
        <end position="259"/>
    </location>
</feature>
<keyword evidence="3 9" id="KW-0808">Transferase</keyword>
<evidence type="ECO:0000256" key="6">
    <source>
        <dbReference type="ARBA" id="ARBA00023136"/>
    </source>
</evidence>
<dbReference type="InterPro" id="IPR000715">
    <property type="entry name" value="Glycosyl_transferase_4"/>
</dbReference>
<evidence type="ECO:0000313" key="9">
    <source>
        <dbReference type="EMBL" id="QKQ50549.1"/>
    </source>
</evidence>
<feature type="transmembrane region" description="Helical" evidence="8">
    <location>
        <begin position="51"/>
        <end position="70"/>
    </location>
</feature>
<feature type="transmembrane region" description="Helical" evidence="8">
    <location>
        <begin position="188"/>
        <end position="206"/>
    </location>
</feature>
<keyword evidence="5 8" id="KW-1133">Transmembrane helix</keyword>
<comment type="subcellular location">
    <subcellularLocation>
        <location evidence="1">Cell membrane</location>
        <topology evidence="1">Multi-pass membrane protein</topology>
    </subcellularLocation>
</comment>
<evidence type="ECO:0000313" key="10">
    <source>
        <dbReference type="Proteomes" id="UP000509782"/>
    </source>
</evidence>
<feature type="binding site" evidence="7">
    <location>
        <position position="155"/>
    </location>
    <ligand>
        <name>Mg(2+)</name>
        <dbReference type="ChEBI" id="CHEBI:18420"/>
    </ligand>
</feature>
<accession>A0A6N0JTL2</accession>
<organism evidence="9 10">
    <name type="scientific">Achromobacter denitrificans</name>
    <name type="common">Alcaligenes denitrificans</name>
    <dbReference type="NCBI Taxonomy" id="32002"/>
    <lineage>
        <taxon>Bacteria</taxon>
        <taxon>Pseudomonadati</taxon>
        <taxon>Pseudomonadota</taxon>
        <taxon>Betaproteobacteria</taxon>
        <taxon>Burkholderiales</taxon>
        <taxon>Alcaligenaceae</taxon>
        <taxon>Achromobacter</taxon>
    </lineage>
</organism>
<reference evidence="9 10" key="1">
    <citation type="submission" date="2020-05" db="EMBL/GenBank/DDBJ databases">
        <title>FDA dAtabase for Regulatory Grade micrObial Sequences (FDA-ARGOS): Supporting development and validation of Infectious Disease Dx tests.</title>
        <authorList>
            <person name="Sproer C."/>
            <person name="Gronow S."/>
            <person name="Severitt S."/>
            <person name="Schroder I."/>
            <person name="Tallon L."/>
            <person name="Sadzewicz L."/>
            <person name="Zhao X."/>
            <person name="Vavikolanu K."/>
            <person name="Mehta A."/>
            <person name="Aluvathingal J."/>
            <person name="Nadendla S."/>
            <person name="Myers T."/>
            <person name="Yan Y."/>
            <person name="Sichtig H."/>
        </authorList>
    </citation>
    <scope>NUCLEOTIDE SEQUENCE [LARGE SCALE GENOMIC DNA]</scope>
    <source>
        <strain evidence="9 10">FDAARGOS_787</strain>
    </source>
</reference>
<evidence type="ECO:0000256" key="5">
    <source>
        <dbReference type="ARBA" id="ARBA00022989"/>
    </source>
</evidence>
<proteinExistence type="predicted"/>
<gene>
    <name evidence="9" type="ORF">FOC81_29085</name>
</gene>
<dbReference type="Pfam" id="PF00953">
    <property type="entry name" value="Glycos_transf_4"/>
    <property type="match status" value="1"/>
</dbReference>
<feature type="transmembrane region" description="Helical" evidence="8">
    <location>
        <begin position="106"/>
        <end position="131"/>
    </location>
</feature>
<dbReference type="GO" id="GO:0046872">
    <property type="term" value="F:metal ion binding"/>
    <property type="evidence" value="ECO:0007669"/>
    <property type="project" value="UniProtKB-KW"/>
</dbReference>
<feature type="transmembrane region" description="Helical" evidence="8">
    <location>
        <begin position="137"/>
        <end position="156"/>
    </location>
</feature>
<dbReference type="PANTHER" id="PTHR22926">
    <property type="entry name" value="PHOSPHO-N-ACETYLMURAMOYL-PENTAPEPTIDE-TRANSFERASE"/>
    <property type="match status" value="1"/>
</dbReference>
<feature type="transmembrane region" description="Helical" evidence="8">
    <location>
        <begin position="316"/>
        <end position="334"/>
    </location>
</feature>
<comment type="cofactor">
    <cofactor evidence="7">
        <name>Mg(2+)</name>
        <dbReference type="ChEBI" id="CHEBI:18420"/>
    </cofactor>
</comment>
<keyword evidence="7" id="KW-0460">Magnesium</keyword>
<feature type="transmembrane region" description="Helical" evidence="8">
    <location>
        <begin position="6"/>
        <end position="25"/>
    </location>
</feature>
<feature type="transmembrane region" description="Helical" evidence="8">
    <location>
        <begin position="218"/>
        <end position="234"/>
    </location>
</feature>
<sequence length="343" mass="36924">MDAISLPWWLFAVFAVLAWLLTGALRRYALTHNVIDVPNARSSHKTPTPRGGGIAFVISFLLGLAALALTGNVAPVDALALGGAGAWIALIGFLDDHGHIQARWRLLAHFAGAAWVLYWIGGVPVVSFWGLEMQSGWLLSVLGAFYLVWMLNLYNFMDGIDGIASIEALCVTVGGCALYALAGQPLAGVPSALLAVTVAGFLVWNFPPAKIFMGDGGSGFLGLTLGALSLLAGWHSPAMLWAWLVMLGVFIVDATVTLIRRLCRGEKVYEAHRTHAYQYASRKYSSHRRVTLTVLAINLLWLFPWAVAISTGYLDGMTGLICAYVPVIALSIWLKAGTPESKD</sequence>
<evidence type="ECO:0000256" key="7">
    <source>
        <dbReference type="PIRSR" id="PIRSR600715-1"/>
    </source>
</evidence>
<dbReference type="CDD" id="cd06854">
    <property type="entry name" value="GT_WbpL_WbcO_like"/>
    <property type="match status" value="1"/>
</dbReference>
<dbReference type="GO" id="GO:0005886">
    <property type="term" value="C:plasma membrane"/>
    <property type="evidence" value="ECO:0007669"/>
    <property type="project" value="UniProtKB-SubCell"/>
</dbReference>
<evidence type="ECO:0000256" key="1">
    <source>
        <dbReference type="ARBA" id="ARBA00004651"/>
    </source>
</evidence>
<keyword evidence="6 8" id="KW-0472">Membrane</keyword>
<keyword evidence="2" id="KW-1003">Cell membrane</keyword>
<dbReference type="GO" id="GO:0009103">
    <property type="term" value="P:lipopolysaccharide biosynthetic process"/>
    <property type="evidence" value="ECO:0007669"/>
    <property type="project" value="TreeGrafter"/>
</dbReference>
<evidence type="ECO:0000256" key="3">
    <source>
        <dbReference type="ARBA" id="ARBA00022679"/>
    </source>
</evidence>
<evidence type="ECO:0000256" key="2">
    <source>
        <dbReference type="ARBA" id="ARBA00022475"/>
    </source>
</evidence>
<dbReference type="GO" id="GO:0016780">
    <property type="term" value="F:phosphotransferase activity, for other substituted phosphate groups"/>
    <property type="evidence" value="ECO:0007669"/>
    <property type="project" value="InterPro"/>
</dbReference>
<dbReference type="PANTHER" id="PTHR22926:SF3">
    <property type="entry name" value="UNDECAPRENYL-PHOSPHATE ALPHA-N-ACETYLGLUCOSAMINYL 1-PHOSPHATE TRANSFERASE"/>
    <property type="match status" value="1"/>
</dbReference>
<name>A0A6N0JTL2_ACHDE</name>
<feature type="transmembrane region" description="Helical" evidence="8">
    <location>
        <begin position="290"/>
        <end position="310"/>
    </location>
</feature>
<dbReference type="AlphaFoldDB" id="A0A6N0JTL2"/>
<keyword evidence="4 8" id="KW-0812">Transmembrane</keyword>
<dbReference type="Proteomes" id="UP000509782">
    <property type="component" value="Chromosome"/>
</dbReference>
<protein>
    <submittedName>
        <fullName evidence="9">Glycosyltransferase family 4 protein</fullName>
    </submittedName>
</protein>
<dbReference type="GO" id="GO:0044038">
    <property type="term" value="P:cell wall macromolecule biosynthetic process"/>
    <property type="evidence" value="ECO:0007669"/>
    <property type="project" value="TreeGrafter"/>
</dbReference>
<feature type="transmembrane region" description="Helical" evidence="8">
    <location>
        <begin position="163"/>
        <end position="182"/>
    </location>
</feature>
<dbReference type="EMBL" id="CP054569">
    <property type="protein sequence ID" value="QKQ50549.1"/>
    <property type="molecule type" value="Genomic_DNA"/>
</dbReference>
<keyword evidence="7" id="KW-0479">Metal-binding</keyword>
<feature type="binding site" evidence="7">
    <location>
        <position position="215"/>
    </location>
    <ligand>
        <name>Mg(2+)</name>
        <dbReference type="ChEBI" id="CHEBI:18420"/>
    </ligand>
</feature>
<evidence type="ECO:0000256" key="8">
    <source>
        <dbReference type="SAM" id="Phobius"/>
    </source>
</evidence>
<feature type="transmembrane region" description="Helical" evidence="8">
    <location>
        <begin position="76"/>
        <end position="94"/>
    </location>
</feature>
<dbReference type="GO" id="GO:0071555">
    <property type="term" value="P:cell wall organization"/>
    <property type="evidence" value="ECO:0007669"/>
    <property type="project" value="TreeGrafter"/>
</dbReference>
<evidence type="ECO:0000256" key="4">
    <source>
        <dbReference type="ARBA" id="ARBA00022692"/>
    </source>
</evidence>